<sequence>MWLAISKLCLLSSIVYVCYRGNYRSSRSSGAAFSLCPKFLYVRVNSPKYCQTSRQSFILFFNLKGLCAGSFGSRSKQIYTPGSTDAVTVGPRATFTGSSSELEGCWFKIQPASARGLRDQRNFDPEYMVSPGSSLQHNTN</sequence>
<keyword evidence="1" id="KW-0732">Signal</keyword>
<dbReference type="InParanoid" id="A0A0C9ZVS2"/>
<organism evidence="2 3">
    <name type="scientific">Suillus luteus UH-Slu-Lm8-n1</name>
    <dbReference type="NCBI Taxonomy" id="930992"/>
    <lineage>
        <taxon>Eukaryota</taxon>
        <taxon>Fungi</taxon>
        <taxon>Dikarya</taxon>
        <taxon>Basidiomycota</taxon>
        <taxon>Agaricomycotina</taxon>
        <taxon>Agaricomycetes</taxon>
        <taxon>Agaricomycetidae</taxon>
        <taxon>Boletales</taxon>
        <taxon>Suillineae</taxon>
        <taxon>Suillaceae</taxon>
        <taxon>Suillus</taxon>
    </lineage>
</organism>
<name>A0A0C9ZVS2_9AGAM</name>
<evidence type="ECO:0000256" key="1">
    <source>
        <dbReference type="SAM" id="SignalP"/>
    </source>
</evidence>
<reference evidence="2 3" key="1">
    <citation type="submission" date="2014-04" db="EMBL/GenBank/DDBJ databases">
        <authorList>
            <consortium name="DOE Joint Genome Institute"/>
            <person name="Kuo A."/>
            <person name="Ruytinx J."/>
            <person name="Rineau F."/>
            <person name="Colpaert J."/>
            <person name="Kohler A."/>
            <person name="Nagy L.G."/>
            <person name="Floudas D."/>
            <person name="Copeland A."/>
            <person name="Barry K.W."/>
            <person name="Cichocki N."/>
            <person name="Veneault-Fourrey C."/>
            <person name="LaButti K."/>
            <person name="Lindquist E.A."/>
            <person name="Lipzen A."/>
            <person name="Lundell T."/>
            <person name="Morin E."/>
            <person name="Murat C."/>
            <person name="Sun H."/>
            <person name="Tunlid A."/>
            <person name="Henrissat B."/>
            <person name="Grigoriev I.V."/>
            <person name="Hibbett D.S."/>
            <person name="Martin F."/>
            <person name="Nordberg H.P."/>
            <person name="Cantor M.N."/>
            <person name="Hua S.X."/>
        </authorList>
    </citation>
    <scope>NUCLEOTIDE SEQUENCE [LARGE SCALE GENOMIC DNA]</scope>
    <source>
        <strain evidence="2 3">UH-Slu-Lm8-n1</strain>
    </source>
</reference>
<feature type="signal peptide" evidence="1">
    <location>
        <begin position="1"/>
        <end position="20"/>
    </location>
</feature>
<dbReference type="HOGENOM" id="CLU_1836463_0_0_1"/>
<proteinExistence type="predicted"/>
<accession>A0A0C9ZVS2</accession>
<evidence type="ECO:0000313" key="2">
    <source>
        <dbReference type="EMBL" id="KIK41915.1"/>
    </source>
</evidence>
<dbReference type="AlphaFoldDB" id="A0A0C9ZVS2"/>
<gene>
    <name evidence="2" type="ORF">CY34DRAFT_177278</name>
</gene>
<feature type="chain" id="PRO_5002206604" evidence="1">
    <location>
        <begin position="21"/>
        <end position="140"/>
    </location>
</feature>
<evidence type="ECO:0000313" key="3">
    <source>
        <dbReference type="Proteomes" id="UP000054485"/>
    </source>
</evidence>
<reference evidence="3" key="2">
    <citation type="submission" date="2015-01" db="EMBL/GenBank/DDBJ databases">
        <title>Evolutionary Origins and Diversification of the Mycorrhizal Mutualists.</title>
        <authorList>
            <consortium name="DOE Joint Genome Institute"/>
            <consortium name="Mycorrhizal Genomics Consortium"/>
            <person name="Kohler A."/>
            <person name="Kuo A."/>
            <person name="Nagy L.G."/>
            <person name="Floudas D."/>
            <person name="Copeland A."/>
            <person name="Barry K.W."/>
            <person name="Cichocki N."/>
            <person name="Veneault-Fourrey C."/>
            <person name="LaButti K."/>
            <person name="Lindquist E.A."/>
            <person name="Lipzen A."/>
            <person name="Lundell T."/>
            <person name="Morin E."/>
            <person name="Murat C."/>
            <person name="Riley R."/>
            <person name="Ohm R."/>
            <person name="Sun H."/>
            <person name="Tunlid A."/>
            <person name="Henrissat B."/>
            <person name="Grigoriev I.V."/>
            <person name="Hibbett D.S."/>
            <person name="Martin F."/>
        </authorList>
    </citation>
    <scope>NUCLEOTIDE SEQUENCE [LARGE SCALE GENOMIC DNA]</scope>
    <source>
        <strain evidence="3">UH-Slu-Lm8-n1</strain>
    </source>
</reference>
<dbReference type="EMBL" id="KN835253">
    <property type="protein sequence ID" value="KIK41915.1"/>
    <property type="molecule type" value="Genomic_DNA"/>
</dbReference>
<protein>
    <submittedName>
        <fullName evidence="2">Unplaced genomic scaffold CY34scaffold_122, whole genome shotgun sequence</fullName>
    </submittedName>
</protein>
<keyword evidence="3" id="KW-1185">Reference proteome</keyword>
<dbReference type="Proteomes" id="UP000054485">
    <property type="component" value="Unassembled WGS sequence"/>
</dbReference>